<proteinExistence type="predicted"/>
<name>I5BWU5_9HYPH</name>
<sequence>MRELSNLIEGARFEIIADAGHLPCIEQPEATAALIANFLRETTPAA</sequence>
<dbReference type="EMBL" id="AJXZ01000032">
    <property type="protein sequence ID" value="EIM74047.1"/>
    <property type="molecule type" value="Genomic_DNA"/>
</dbReference>
<dbReference type="PATRIC" id="fig|1189611.3.peg.2662"/>
<protein>
    <submittedName>
        <fullName evidence="1">3-oxoadipate enol-lactonase</fullName>
    </submittedName>
</protein>
<accession>I5BWU5</accession>
<evidence type="ECO:0000313" key="1">
    <source>
        <dbReference type="EMBL" id="EIM74047.1"/>
    </source>
</evidence>
<dbReference type="Proteomes" id="UP000004622">
    <property type="component" value="Unassembled WGS sequence"/>
</dbReference>
<comment type="caution">
    <text evidence="1">The sequence shown here is derived from an EMBL/GenBank/DDBJ whole genome shotgun (WGS) entry which is preliminary data.</text>
</comment>
<dbReference type="Gene3D" id="3.40.50.1820">
    <property type="entry name" value="alpha/beta hydrolase"/>
    <property type="match status" value="1"/>
</dbReference>
<dbReference type="InterPro" id="IPR029058">
    <property type="entry name" value="AB_hydrolase_fold"/>
</dbReference>
<reference evidence="1 2" key="1">
    <citation type="journal article" date="2012" name="J. Bacteriol.">
        <title>Genome Sequence of Nitratireductor aquibiodomus Strain RA22.</title>
        <authorList>
            <person name="Singh A."/>
            <person name="Jangir P.K."/>
            <person name="Kumari C."/>
            <person name="Sharma R."/>
        </authorList>
    </citation>
    <scope>NUCLEOTIDE SEQUENCE [LARGE SCALE GENOMIC DNA]</scope>
    <source>
        <strain evidence="1 2">RA22</strain>
    </source>
</reference>
<dbReference type="SUPFAM" id="SSF53474">
    <property type="entry name" value="alpha/beta-Hydrolases"/>
    <property type="match status" value="1"/>
</dbReference>
<gene>
    <name evidence="1" type="ORF">A33O_13118</name>
</gene>
<dbReference type="AlphaFoldDB" id="I5BWU5"/>
<organism evidence="1 2">
    <name type="scientific">Nitratireductor aquibiodomus RA22</name>
    <dbReference type="NCBI Taxonomy" id="1189611"/>
    <lineage>
        <taxon>Bacteria</taxon>
        <taxon>Pseudomonadati</taxon>
        <taxon>Pseudomonadota</taxon>
        <taxon>Alphaproteobacteria</taxon>
        <taxon>Hyphomicrobiales</taxon>
        <taxon>Phyllobacteriaceae</taxon>
        <taxon>Nitratireductor</taxon>
    </lineage>
</organism>
<evidence type="ECO:0000313" key="2">
    <source>
        <dbReference type="Proteomes" id="UP000004622"/>
    </source>
</evidence>